<feature type="signal peptide" evidence="2">
    <location>
        <begin position="1"/>
        <end position="24"/>
    </location>
</feature>
<sequence length="127" mass="13110">MKKYARQSLAVVVAVFILLSPAHAGDPSSAVAAVADAPPETQVRILKIVFNDMFGSRAELKAKFVAACQAREKAAPAPAAAPAKPARPLSEAAQQKAGELSKEAVLAALCSGPARRQVEAALTPPAR</sequence>
<organism evidence="3 4">
    <name type="scientific">Duganella margarita</name>
    <dbReference type="NCBI Taxonomy" id="2692170"/>
    <lineage>
        <taxon>Bacteria</taxon>
        <taxon>Pseudomonadati</taxon>
        <taxon>Pseudomonadota</taxon>
        <taxon>Betaproteobacteria</taxon>
        <taxon>Burkholderiales</taxon>
        <taxon>Oxalobacteraceae</taxon>
        <taxon>Telluria group</taxon>
        <taxon>Duganella</taxon>
    </lineage>
</organism>
<dbReference type="Proteomes" id="UP000469734">
    <property type="component" value="Unassembled WGS sequence"/>
</dbReference>
<feature type="chain" id="PRO_5030753390" description="Secreted protein" evidence="2">
    <location>
        <begin position="25"/>
        <end position="127"/>
    </location>
</feature>
<name>A0A7X4GXK9_9BURK</name>
<evidence type="ECO:0008006" key="5">
    <source>
        <dbReference type="Google" id="ProtNLM"/>
    </source>
</evidence>
<dbReference type="RefSeq" id="WP_161048830.1">
    <property type="nucleotide sequence ID" value="NZ_WWCR01000001.1"/>
</dbReference>
<evidence type="ECO:0000256" key="1">
    <source>
        <dbReference type="SAM" id="MobiDB-lite"/>
    </source>
</evidence>
<proteinExistence type="predicted"/>
<gene>
    <name evidence="3" type="ORF">GTP56_02325</name>
</gene>
<feature type="compositionally biased region" description="Low complexity" evidence="1">
    <location>
        <begin position="76"/>
        <end position="88"/>
    </location>
</feature>
<accession>A0A7X4GXK9</accession>
<dbReference type="EMBL" id="WWCR01000001">
    <property type="protein sequence ID" value="MYM71030.1"/>
    <property type="molecule type" value="Genomic_DNA"/>
</dbReference>
<comment type="caution">
    <text evidence="3">The sequence shown here is derived from an EMBL/GenBank/DDBJ whole genome shotgun (WGS) entry which is preliminary data.</text>
</comment>
<protein>
    <recommendedName>
        <fullName evidence="5">Secreted protein</fullName>
    </recommendedName>
</protein>
<keyword evidence="2" id="KW-0732">Signal</keyword>
<feature type="region of interest" description="Disordered" evidence="1">
    <location>
        <begin position="76"/>
        <end position="95"/>
    </location>
</feature>
<evidence type="ECO:0000256" key="2">
    <source>
        <dbReference type="SAM" id="SignalP"/>
    </source>
</evidence>
<evidence type="ECO:0000313" key="4">
    <source>
        <dbReference type="Proteomes" id="UP000469734"/>
    </source>
</evidence>
<reference evidence="3 4" key="1">
    <citation type="submission" date="2019-12" db="EMBL/GenBank/DDBJ databases">
        <title>Novel species isolated from a subtropical stream in China.</title>
        <authorList>
            <person name="Lu H."/>
        </authorList>
    </citation>
    <scope>NUCLEOTIDE SEQUENCE [LARGE SCALE GENOMIC DNA]</scope>
    <source>
        <strain evidence="3 4">FT134W</strain>
    </source>
</reference>
<dbReference type="AlphaFoldDB" id="A0A7X4GXK9"/>
<evidence type="ECO:0000313" key="3">
    <source>
        <dbReference type="EMBL" id="MYM71030.1"/>
    </source>
</evidence>